<sequence>MMRIHRGIAAFAANNRAATAIEYGLIVGLIAVAGVGAFSALGDSVHGAWGNIATAAKTNM</sequence>
<name>A0A7W9EF86_9SPHN</name>
<dbReference type="EMBL" id="JACIJC010000005">
    <property type="protein sequence ID" value="MBB5686972.1"/>
    <property type="molecule type" value="Genomic_DNA"/>
</dbReference>
<keyword evidence="1" id="KW-0812">Transmembrane</keyword>
<keyword evidence="3" id="KW-1185">Reference proteome</keyword>
<protein>
    <submittedName>
        <fullName evidence="2">Flp pilus assembly pilin Flp</fullName>
    </submittedName>
</protein>
<keyword evidence="1" id="KW-0472">Membrane</keyword>
<dbReference type="AlphaFoldDB" id="A0A7W9EF86"/>
<accession>A0A7W9EF86</accession>
<feature type="transmembrane region" description="Helical" evidence="1">
    <location>
        <begin position="20"/>
        <end position="41"/>
    </location>
</feature>
<reference evidence="2 3" key="1">
    <citation type="submission" date="2020-08" db="EMBL/GenBank/DDBJ databases">
        <title>Genomic Encyclopedia of Type Strains, Phase IV (KMG-IV): sequencing the most valuable type-strain genomes for metagenomic binning, comparative biology and taxonomic classification.</title>
        <authorList>
            <person name="Goeker M."/>
        </authorList>
    </citation>
    <scope>NUCLEOTIDE SEQUENCE [LARGE SCALE GENOMIC DNA]</scope>
    <source>
        <strain evidence="2 3">DSM 25079</strain>
    </source>
</reference>
<dbReference type="Pfam" id="PF04964">
    <property type="entry name" value="Flp_Fap"/>
    <property type="match status" value="1"/>
</dbReference>
<gene>
    <name evidence="2" type="ORF">FHS49_003000</name>
</gene>
<dbReference type="InterPro" id="IPR007047">
    <property type="entry name" value="Flp_Fap"/>
</dbReference>
<dbReference type="RefSeq" id="WP_343052994.1">
    <property type="nucleotide sequence ID" value="NZ_JACIJC010000005.1"/>
</dbReference>
<keyword evidence="1" id="KW-1133">Transmembrane helix</keyword>
<dbReference type="Proteomes" id="UP000549617">
    <property type="component" value="Unassembled WGS sequence"/>
</dbReference>
<comment type="caution">
    <text evidence="2">The sequence shown here is derived from an EMBL/GenBank/DDBJ whole genome shotgun (WGS) entry which is preliminary data.</text>
</comment>
<evidence type="ECO:0000256" key="1">
    <source>
        <dbReference type="SAM" id="Phobius"/>
    </source>
</evidence>
<proteinExistence type="predicted"/>
<evidence type="ECO:0000313" key="2">
    <source>
        <dbReference type="EMBL" id="MBB5686972.1"/>
    </source>
</evidence>
<organism evidence="2 3">
    <name type="scientific">Sphingobium boeckii</name>
    <dbReference type="NCBI Taxonomy" id="1082345"/>
    <lineage>
        <taxon>Bacteria</taxon>
        <taxon>Pseudomonadati</taxon>
        <taxon>Pseudomonadota</taxon>
        <taxon>Alphaproteobacteria</taxon>
        <taxon>Sphingomonadales</taxon>
        <taxon>Sphingomonadaceae</taxon>
        <taxon>Sphingobium</taxon>
    </lineage>
</organism>
<evidence type="ECO:0000313" key="3">
    <source>
        <dbReference type="Proteomes" id="UP000549617"/>
    </source>
</evidence>